<evidence type="ECO:0000313" key="2">
    <source>
        <dbReference type="Proteomes" id="UP000541636"/>
    </source>
</evidence>
<proteinExistence type="predicted"/>
<sequence>MSNYQETRKRAGSFGYTLAPAKFADFSKRQIGPPPTFQLLAPGADSWAGAMGFEDLAAVNRFLDALAGEQEESEGGEA</sequence>
<gene>
    <name evidence="1" type="ORF">HF690_05200</name>
</gene>
<protein>
    <submittedName>
        <fullName evidence="1">Uncharacterized protein</fullName>
    </submittedName>
</protein>
<accession>A0A846ZLK6</accession>
<keyword evidence="2" id="KW-1185">Reference proteome</keyword>
<organism evidence="1 2">
    <name type="scientific">Oleiagrimonas citrea</name>
    <dbReference type="NCBI Taxonomy" id="1665687"/>
    <lineage>
        <taxon>Bacteria</taxon>
        <taxon>Pseudomonadati</taxon>
        <taxon>Pseudomonadota</taxon>
        <taxon>Gammaproteobacteria</taxon>
        <taxon>Lysobacterales</taxon>
        <taxon>Rhodanobacteraceae</taxon>
        <taxon>Oleiagrimonas</taxon>
    </lineage>
</organism>
<reference evidence="1 2" key="1">
    <citation type="journal article" date="2017" name="Int. J. Syst. Evol. Microbiol.">
        <title>Oleiagrimonas citrea sp. nov., a marine bacterium isolated from tidal flat sediment and emended description of the genus Oleiagrimonas Fang et al. 2015 and Oleiagrimonas soli.</title>
        <authorList>
            <person name="Yang S.H."/>
            <person name="Seo H.S."/>
            <person name="Seong C.N."/>
            <person name="Kwon K.K."/>
        </authorList>
    </citation>
    <scope>NUCLEOTIDE SEQUENCE [LARGE SCALE GENOMIC DNA]</scope>
    <source>
        <strain evidence="1 2">MEBiC09124</strain>
    </source>
</reference>
<dbReference type="AlphaFoldDB" id="A0A846ZLK6"/>
<name>A0A846ZLK6_9GAMM</name>
<comment type="caution">
    <text evidence="1">The sequence shown here is derived from an EMBL/GenBank/DDBJ whole genome shotgun (WGS) entry which is preliminary data.</text>
</comment>
<dbReference type="EMBL" id="JAAZQD010000002">
    <property type="protein sequence ID" value="NKZ38353.1"/>
    <property type="molecule type" value="Genomic_DNA"/>
</dbReference>
<dbReference type="Proteomes" id="UP000541636">
    <property type="component" value="Unassembled WGS sequence"/>
</dbReference>
<dbReference type="RefSeq" id="WP_168608697.1">
    <property type="nucleotide sequence ID" value="NZ_JAAZQD010000002.1"/>
</dbReference>
<evidence type="ECO:0000313" key="1">
    <source>
        <dbReference type="EMBL" id="NKZ38353.1"/>
    </source>
</evidence>